<organism evidence="7 8">
    <name type="scientific">Paenibacillus prosopidis</name>
    <dbReference type="NCBI Taxonomy" id="630520"/>
    <lineage>
        <taxon>Bacteria</taxon>
        <taxon>Bacillati</taxon>
        <taxon>Bacillota</taxon>
        <taxon>Bacilli</taxon>
        <taxon>Bacillales</taxon>
        <taxon>Paenibacillaceae</taxon>
        <taxon>Paenibacillus</taxon>
    </lineage>
</organism>
<name>A0A368VF93_9BACL</name>
<evidence type="ECO:0000313" key="7">
    <source>
        <dbReference type="EMBL" id="RCW39870.1"/>
    </source>
</evidence>
<feature type="domain" description="RNA polymerase sigma factor 70 region 4 type 2" evidence="6">
    <location>
        <begin position="124"/>
        <end position="174"/>
    </location>
</feature>
<dbReference type="SUPFAM" id="SSF88659">
    <property type="entry name" value="Sigma3 and sigma4 domains of RNA polymerase sigma factors"/>
    <property type="match status" value="1"/>
</dbReference>
<evidence type="ECO:0000256" key="1">
    <source>
        <dbReference type="ARBA" id="ARBA00010641"/>
    </source>
</evidence>
<dbReference type="InterPro" id="IPR007627">
    <property type="entry name" value="RNA_pol_sigma70_r2"/>
</dbReference>
<dbReference type="PANTHER" id="PTHR43133:SF51">
    <property type="entry name" value="RNA POLYMERASE SIGMA FACTOR"/>
    <property type="match status" value="1"/>
</dbReference>
<evidence type="ECO:0000256" key="4">
    <source>
        <dbReference type="ARBA" id="ARBA00023163"/>
    </source>
</evidence>
<dbReference type="InterPro" id="IPR013249">
    <property type="entry name" value="RNA_pol_sigma70_r4_t2"/>
</dbReference>
<dbReference type="SUPFAM" id="SSF88946">
    <property type="entry name" value="Sigma2 domain of RNA polymerase sigma factors"/>
    <property type="match status" value="1"/>
</dbReference>
<dbReference type="GO" id="GO:0006352">
    <property type="term" value="P:DNA-templated transcription initiation"/>
    <property type="evidence" value="ECO:0007669"/>
    <property type="project" value="InterPro"/>
</dbReference>
<evidence type="ECO:0000256" key="2">
    <source>
        <dbReference type="ARBA" id="ARBA00023015"/>
    </source>
</evidence>
<dbReference type="InterPro" id="IPR036388">
    <property type="entry name" value="WH-like_DNA-bd_sf"/>
</dbReference>
<dbReference type="EMBL" id="QPJD01000051">
    <property type="protein sequence ID" value="RCW39870.1"/>
    <property type="molecule type" value="Genomic_DNA"/>
</dbReference>
<dbReference type="GO" id="GO:0003677">
    <property type="term" value="F:DNA binding"/>
    <property type="evidence" value="ECO:0007669"/>
    <property type="project" value="InterPro"/>
</dbReference>
<dbReference type="Proteomes" id="UP000252415">
    <property type="component" value="Unassembled WGS sequence"/>
</dbReference>
<dbReference type="InterPro" id="IPR039425">
    <property type="entry name" value="RNA_pol_sigma-70-like"/>
</dbReference>
<feature type="domain" description="RNA polymerase sigma-70 region 2" evidence="5">
    <location>
        <begin position="30"/>
        <end position="94"/>
    </location>
</feature>
<sequence length="206" mass="23953">MKWGENLNVSRLVIQAQKGNKEALLQLIIAEQDAYYRLAYSYMRNEHDTMDAMEDMIVTLYEKLDQLKKREAFYSWSKTILVNRCKTILRKNERFLPLEDEREPSLAALTDDNPYRDTESEMDMQVLLSHLNARQREAIELRYVHDFPYQTIAEMTGAPVGTIKSRISQGIQKLKAIIGGDRYENDRGEIAGVQTELEYRKGSARP</sequence>
<dbReference type="InterPro" id="IPR013325">
    <property type="entry name" value="RNA_pol_sigma_r2"/>
</dbReference>
<evidence type="ECO:0000256" key="3">
    <source>
        <dbReference type="ARBA" id="ARBA00023082"/>
    </source>
</evidence>
<dbReference type="Gene3D" id="1.10.10.10">
    <property type="entry name" value="Winged helix-like DNA-binding domain superfamily/Winged helix DNA-binding domain"/>
    <property type="match status" value="1"/>
</dbReference>
<comment type="similarity">
    <text evidence="1">Belongs to the sigma-70 factor family. ECF subfamily.</text>
</comment>
<keyword evidence="8" id="KW-1185">Reference proteome</keyword>
<proteinExistence type="inferred from homology"/>
<dbReference type="NCBIfam" id="TIGR02937">
    <property type="entry name" value="sigma70-ECF"/>
    <property type="match status" value="1"/>
</dbReference>
<dbReference type="InterPro" id="IPR014284">
    <property type="entry name" value="RNA_pol_sigma-70_dom"/>
</dbReference>
<protein>
    <submittedName>
        <fullName evidence="7">RNA polymerase sigma-70 factor (ECF subfamily)</fullName>
    </submittedName>
</protein>
<dbReference type="PANTHER" id="PTHR43133">
    <property type="entry name" value="RNA POLYMERASE ECF-TYPE SIGMA FACTO"/>
    <property type="match status" value="1"/>
</dbReference>
<dbReference type="GO" id="GO:0016987">
    <property type="term" value="F:sigma factor activity"/>
    <property type="evidence" value="ECO:0007669"/>
    <property type="project" value="UniProtKB-KW"/>
</dbReference>
<reference evidence="7 8" key="1">
    <citation type="submission" date="2018-07" db="EMBL/GenBank/DDBJ databases">
        <title>Genomic Encyclopedia of Type Strains, Phase III (KMG-III): the genomes of soil and plant-associated and newly described type strains.</title>
        <authorList>
            <person name="Whitman W."/>
        </authorList>
    </citation>
    <scope>NUCLEOTIDE SEQUENCE [LARGE SCALE GENOMIC DNA]</scope>
    <source>
        <strain evidence="7 8">CECT 7506</strain>
    </source>
</reference>
<dbReference type="Pfam" id="PF08281">
    <property type="entry name" value="Sigma70_r4_2"/>
    <property type="match status" value="1"/>
</dbReference>
<dbReference type="CDD" id="cd06171">
    <property type="entry name" value="Sigma70_r4"/>
    <property type="match status" value="1"/>
</dbReference>
<keyword evidence="2" id="KW-0805">Transcription regulation</keyword>
<dbReference type="Gene3D" id="1.10.1740.10">
    <property type="match status" value="1"/>
</dbReference>
<dbReference type="AlphaFoldDB" id="A0A368VF93"/>
<comment type="caution">
    <text evidence="7">The sequence shown here is derived from an EMBL/GenBank/DDBJ whole genome shotgun (WGS) entry which is preliminary data.</text>
</comment>
<accession>A0A368VF93</accession>
<gene>
    <name evidence="7" type="ORF">DFP97_1515</name>
</gene>
<evidence type="ECO:0000259" key="5">
    <source>
        <dbReference type="Pfam" id="PF04542"/>
    </source>
</evidence>
<evidence type="ECO:0000313" key="8">
    <source>
        <dbReference type="Proteomes" id="UP000252415"/>
    </source>
</evidence>
<keyword evidence="3" id="KW-0731">Sigma factor</keyword>
<evidence type="ECO:0000259" key="6">
    <source>
        <dbReference type="Pfam" id="PF08281"/>
    </source>
</evidence>
<keyword evidence="4" id="KW-0804">Transcription</keyword>
<dbReference type="Pfam" id="PF04542">
    <property type="entry name" value="Sigma70_r2"/>
    <property type="match status" value="1"/>
</dbReference>
<dbReference type="InterPro" id="IPR013324">
    <property type="entry name" value="RNA_pol_sigma_r3/r4-like"/>
</dbReference>